<evidence type="ECO:0000313" key="2">
    <source>
        <dbReference type="EMBL" id="KAL1595975.1"/>
    </source>
</evidence>
<evidence type="ECO:0000256" key="1">
    <source>
        <dbReference type="SAM" id="MobiDB-lite"/>
    </source>
</evidence>
<gene>
    <name evidence="2" type="ORF">SLS60_009665</name>
</gene>
<evidence type="ECO:0000313" key="3">
    <source>
        <dbReference type="Proteomes" id="UP001521785"/>
    </source>
</evidence>
<organism evidence="2 3">
    <name type="scientific">Paraconiothyrium brasiliense</name>
    <dbReference type="NCBI Taxonomy" id="300254"/>
    <lineage>
        <taxon>Eukaryota</taxon>
        <taxon>Fungi</taxon>
        <taxon>Dikarya</taxon>
        <taxon>Ascomycota</taxon>
        <taxon>Pezizomycotina</taxon>
        <taxon>Dothideomycetes</taxon>
        <taxon>Pleosporomycetidae</taxon>
        <taxon>Pleosporales</taxon>
        <taxon>Massarineae</taxon>
        <taxon>Didymosphaeriaceae</taxon>
        <taxon>Paraconiothyrium</taxon>
    </lineage>
</organism>
<comment type="caution">
    <text evidence="2">The sequence shown here is derived from an EMBL/GenBank/DDBJ whole genome shotgun (WGS) entry which is preliminary data.</text>
</comment>
<feature type="region of interest" description="Disordered" evidence="1">
    <location>
        <begin position="154"/>
        <end position="204"/>
    </location>
</feature>
<accession>A0ABR3QUY5</accession>
<dbReference type="EMBL" id="JAKJXO020000015">
    <property type="protein sequence ID" value="KAL1595975.1"/>
    <property type="molecule type" value="Genomic_DNA"/>
</dbReference>
<name>A0ABR3QUY5_9PLEO</name>
<proteinExistence type="predicted"/>
<protein>
    <submittedName>
        <fullName evidence="2">Uncharacterized protein</fullName>
    </submittedName>
</protein>
<dbReference type="Proteomes" id="UP001521785">
    <property type="component" value="Unassembled WGS sequence"/>
</dbReference>
<sequence length="204" mass="22380">MCFMQFSHQFQDYWTQRSPDIVLRRLEHTSLNNLAIAQFQNLSDHLVQLVNEISIDVINSFQHHVARVNQDHGISGAPHPSVTEAPLNLVASNDQAHSADAQGPLAIFSNPSVAPPHPSESLTDYFVDIMRTQGNDATWAPPMSDFAGFEHLQLNLDDGNGEHGNHGGAAGDDAAKPPESTFPSEQFASDLSPGDDWDLVSRFK</sequence>
<reference evidence="2 3" key="1">
    <citation type="submission" date="2024-02" db="EMBL/GenBank/DDBJ databases">
        <title>De novo assembly and annotation of 12 fungi associated with fruit tree decline syndrome in Ontario, Canada.</title>
        <authorList>
            <person name="Sulman M."/>
            <person name="Ellouze W."/>
            <person name="Ilyukhin E."/>
        </authorList>
    </citation>
    <scope>NUCLEOTIDE SEQUENCE [LARGE SCALE GENOMIC DNA]</scope>
    <source>
        <strain evidence="2 3">M42-189</strain>
    </source>
</reference>
<keyword evidence="3" id="KW-1185">Reference proteome</keyword>